<feature type="compositionally biased region" description="Polar residues" evidence="1">
    <location>
        <begin position="1"/>
        <end position="12"/>
    </location>
</feature>
<accession>A0A0S2M0X5</accession>
<reference evidence="2 3" key="2">
    <citation type="journal article" date="2016" name="J. Biotechnol.">
        <title>Complete genome sequence of Arthrobacter alpinus ERGS4:06, a yellow pigmented bacterium tolerant to cold and radiations isolated from Sikkim Himalaya.</title>
        <authorList>
            <person name="Kumar R."/>
            <person name="Singh D."/>
            <person name="Swarnkar M.K."/>
            <person name="Singh A.K."/>
            <person name="Kumar S."/>
        </authorList>
    </citation>
    <scope>NUCLEOTIDE SEQUENCE [LARGE SCALE GENOMIC DNA]</scope>
    <source>
        <strain evidence="2 3">ERGS4:06</strain>
    </source>
</reference>
<reference evidence="3" key="1">
    <citation type="submission" date="2015-11" db="EMBL/GenBank/DDBJ databases">
        <authorList>
            <person name="Kumar R."/>
            <person name="Singh D."/>
            <person name="Swarnkar M.K."/>
            <person name="Singh A.K."/>
            <person name="Kumar S."/>
        </authorList>
    </citation>
    <scope>NUCLEOTIDE SEQUENCE [LARGE SCALE GENOMIC DNA]</scope>
    <source>
        <strain evidence="3">ERGS4:06</strain>
    </source>
</reference>
<dbReference type="AlphaFoldDB" id="A0A0S2M0X5"/>
<dbReference type="EMBL" id="CP013200">
    <property type="protein sequence ID" value="ALO67265.1"/>
    <property type="molecule type" value="Genomic_DNA"/>
</dbReference>
<evidence type="ECO:0000313" key="2">
    <source>
        <dbReference type="EMBL" id="ALO67265.1"/>
    </source>
</evidence>
<evidence type="ECO:0000313" key="3">
    <source>
        <dbReference type="Proteomes" id="UP000059574"/>
    </source>
</evidence>
<feature type="region of interest" description="Disordered" evidence="1">
    <location>
        <begin position="1"/>
        <end position="83"/>
    </location>
</feature>
<gene>
    <name evidence="2" type="ORF">AS189_13095</name>
</gene>
<feature type="compositionally biased region" description="Polar residues" evidence="1">
    <location>
        <begin position="36"/>
        <end position="58"/>
    </location>
</feature>
<organism evidence="2 3">
    <name type="scientific">Arthrobacter alpinus</name>
    <dbReference type="NCBI Taxonomy" id="656366"/>
    <lineage>
        <taxon>Bacteria</taxon>
        <taxon>Bacillati</taxon>
        <taxon>Actinomycetota</taxon>
        <taxon>Actinomycetes</taxon>
        <taxon>Micrococcales</taxon>
        <taxon>Micrococcaceae</taxon>
        <taxon>Arthrobacter</taxon>
    </lineage>
</organism>
<sequence length="83" mass="8544">MNSNDATSSENARTPAEGGYGSPTPEDEMPEGADTNPGSPDPTLQGQDSDAQSPTNDKSLGVPEKNFFDNEDASSDGEPGRGV</sequence>
<protein>
    <submittedName>
        <fullName evidence="2">Uncharacterized protein</fullName>
    </submittedName>
</protein>
<dbReference type="Proteomes" id="UP000059574">
    <property type="component" value="Chromosome"/>
</dbReference>
<name>A0A0S2M0X5_9MICC</name>
<dbReference type="RefSeq" id="WP_062289733.1">
    <property type="nucleotide sequence ID" value="NZ_CP013200.1"/>
</dbReference>
<dbReference type="OrthoDB" id="4954416at2"/>
<proteinExistence type="predicted"/>
<evidence type="ECO:0000256" key="1">
    <source>
        <dbReference type="SAM" id="MobiDB-lite"/>
    </source>
</evidence>